<evidence type="ECO:0000256" key="2">
    <source>
        <dbReference type="SAM" id="SignalP"/>
    </source>
</evidence>
<gene>
    <name evidence="3" type="ORF">AKJ17_06300</name>
</gene>
<dbReference type="GO" id="GO:0030288">
    <property type="term" value="C:outer membrane-bounded periplasmic space"/>
    <property type="evidence" value="ECO:0007669"/>
    <property type="project" value="TreeGrafter"/>
</dbReference>
<dbReference type="EMBL" id="LHPJ01000005">
    <property type="protein sequence ID" value="KOO04514.1"/>
    <property type="molecule type" value="Genomic_DNA"/>
</dbReference>
<keyword evidence="1 2" id="KW-0732">Signal</keyword>
<dbReference type="Proteomes" id="UP000037515">
    <property type="component" value="Unassembled WGS sequence"/>
</dbReference>
<evidence type="ECO:0000313" key="4">
    <source>
        <dbReference type="Proteomes" id="UP000037515"/>
    </source>
</evidence>
<dbReference type="PATRIC" id="fig|693.5.peg.1286"/>
<organism evidence="3 4">
    <name type="scientific">Vibrio nereis</name>
    <dbReference type="NCBI Taxonomy" id="693"/>
    <lineage>
        <taxon>Bacteria</taxon>
        <taxon>Pseudomonadati</taxon>
        <taxon>Pseudomonadota</taxon>
        <taxon>Gammaproteobacteria</taxon>
        <taxon>Vibrionales</taxon>
        <taxon>Vibrionaceae</taxon>
        <taxon>Vibrio</taxon>
    </lineage>
</organism>
<accession>A0A0M0HR35</accession>
<reference evidence="4" key="1">
    <citation type="submission" date="2015-08" db="EMBL/GenBank/DDBJ databases">
        <title>Vibrio galatheae sp. nov., a novel member of the Vibrionaceae family isolated from the Solomon Islands.</title>
        <authorList>
            <person name="Giubergia S."/>
            <person name="Machado H."/>
            <person name="Mateiu R.V."/>
            <person name="Gram L."/>
        </authorList>
    </citation>
    <scope>NUCLEOTIDE SEQUENCE [LARGE SCALE GENOMIC DNA]</scope>
    <source>
        <strain evidence="4">DSM 19584</strain>
    </source>
</reference>
<sequence>MKIHNIGVKWKAILASLLCFSSPAKADKDGLVILTTFSGEPLAELISEYKTQYPKVDITLIYRKTQSASQLLNKGYIDDIDMVLSSSPYVMQDLVDNRLLSSSSLSLEMPVWLSPFVLPTQNKVVSVGYSGAGLVWNNDYLTANNLSTPSKFKDLVSPKYYGHITMSTPSRSGTTQMMVESILARYGWEKGWSIILNVGANLGTISSRSFGVSDYVAKGQFGIGPTIDSYALVLPERYQHVGFGYDQDFTLMPTYVAILNKPGGNPLAHHFIELLVSEKIQGDMLESTFAKHSISDNSLLSEAVPALNLTKLMGREKLVNLIFDESITKRLPELQDIWLSLSRFKVQYKNDAEIQERINALMTELFTIPFSEEQVEQFSLKVSEAMKNSHDTDRLKEAMLAEFSYRFGVEYEANIQGVELEFRQMQQELTK</sequence>
<feature type="signal peptide" evidence="2">
    <location>
        <begin position="1"/>
        <end position="26"/>
    </location>
</feature>
<evidence type="ECO:0000313" key="3">
    <source>
        <dbReference type="EMBL" id="KOO04514.1"/>
    </source>
</evidence>
<evidence type="ECO:0000256" key="1">
    <source>
        <dbReference type="ARBA" id="ARBA00022729"/>
    </source>
</evidence>
<dbReference type="AlphaFoldDB" id="A0A0M0HR35"/>
<dbReference type="RefSeq" id="WP_053394926.1">
    <property type="nucleotide sequence ID" value="NZ_LHPJ01000005.1"/>
</dbReference>
<dbReference type="PANTHER" id="PTHR30006:SF25">
    <property type="entry name" value="PHOSPHOGLYCERATE TRANSPORT REGULATORY PROTEIN PGTC"/>
    <property type="match status" value="1"/>
</dbReference>
<comment type="caution">
    <text evidence="3">The sequence shown here is derived from an EMBL/GenBank/DDBJ whole genome shotgun (WGS) entry which is preliminary data.</text>
</comment>
<dbReference type="OrthoDB" id="305758at2"/>
<dbReference type="STRING" id="693.AKJ17_06300"/>
<protein>
    <submittedName>
        <fullName evidence="3">ABC transporter substrate-binding protein</fullName>
    </submittedName>
</protein>
<proteinExistence type="predicted"/>
<keyword evidence="4" id="KW-1185">Reference proteome</keyword>
<dbReference type="Pfam" id="PF13343">
    <property type="entry name" value="SBP_bac_6"/>
    <property type="match status" value="1"/>
</dbReference>
<name>A0A0M0HR35_VIBNE</name>
<dbReference type="SUPFAM" id="SSF53850">
    <property type="entry name" value="Periplasmic binding protein-like II"/>
    <property type="match status" value="1"/>
</dbReference>
<dbReference type="PANTHER" id="PTHR30006">
    <property type="entry name" value="THIAMINE-BINDING PERIPLASMIC PROTEIN-RELATED"/>
    <property type="match status" value="1"/>
</dbReference>
<feature type="chain" id="PRO_5005600164" evidence="2">
    <location>
        <begin position="27"/>
        <end position="431"/>
    </location>
</feature>
<dbReference type="Gene3D" id="3.40.190.10">
    <property type="entry name" value="Periplasmic binding protein-like II"/>
    <property type="match status" value="2"/>
</dbReference>